<dbReference type="Pfam" id="PF11042">
    <property type="entry name" value="DUF2750"/>
    <property type="match status" value="1"/>
</dbReference>
<evidence type="ECO:0000313" key="2">
    <source>
        <dbReference type="Proteomes" id="UP000321039"/>
    </source>
</evidence>
<proteinExistence type="predicted"/>
<name>A0A5C9A6Q4_9GAMM</name>
<gene>
    <name evidence="1" type="ORF">FV139_07145</name>
</gene>
<organism evidence="1 2">
    <name type="scientific">Parahaliea maris</name>
    <dbReference type="NCBI Taxonomy" id="2716870"/>
    <lineage>
        <taxon>Bacteria</taxon>
        <taxon>Pseudomonadati</taxon>
        <taxon>Pseudomonadota</taxon>
        <taxon>Gammaproteobacteria</taxon>
        <taxon>Cellvibrionales</taxon>
        <taxon>Halieaceae</taxon>
        <taxon>Parahaliea</taxon>
    </lineage>
</organism>
<accession>A0A5C9A6Q4</accession>
<sequence>MRHAPYQKEVESAAAMSEAARLEYFLTRVFEAEEVWGLDDGCEWIVEERDGQQLMPLWPYEQFAQAAAQFGWKDCLPAAESLEDFLYNTLPGLIAEDYMLNIMATPGVDGCFVSPQRLYAILEGMIEAGEYKLDA</sequence>
<protein>
    <submittedName>
        <fullName evidence="1">DUF2750 domain-containing protein</fullName>
    </submittedName>
</protein>
<dbReference type="AlphaFoldDB" id="A0A5C9A6Q4"/>
<evidence type="ECO:0000313" key="1">
    <source>
        <dbReference type="EMBL" id="TXS95642.1"/>
    </source>
</evidence>
<reference evidence="1 2" key="1">
    <citation type="submission" date="2019-08" db="EMBL/GenBank/DDBJ databases">
        <title>Parahaliea maris sp. nov., isolated from the surface seawater.</title>
        <authorList>
            <person name="Liu Y."/>
        </authorList>
    </citation>
    <scope>NUCLEOTIDE SEQUENCE [LARGE SCALE GENOMIC DNA]</scope>
    <source>
        <strain evidence="1 2">HSLHS9</strain>
    </source>
</reference>
<keyword evidence="2" id="KW-1185">Reference proteome</keyword>
<comment type="caution">
    <text evidence="1">The sequence shown here is derived from an EMBL/GenBank/DDBJ whole genome shotgun (WGS) entry which is preliminary data.</text>
</comment>
<dbReference type="Proteomes" id="UP000321039">
    <property type="component" value="Unassembled WGS sequence"/>
</dbReference>
<dbReference type="RefSeq" id="WP_148067553.1">
    <property type="nucleotide sequence ID" value="NZ_VRZA01000002.1"/>
</dbReference>
<dbReference type="EMBL" id="VRZA01000002">
    <property type="protein sequence ID" value="TXS95642.1"/>
    <property type="molecule type" value="Genomic_DNA"/>
</dbReference>
<dbReference type="InterPro" id="IPR021284">
    <property type="entry name" value="DUF2750"/>
</dbReference>